<evidence type="ECO:0000313" key="1">
    <source>
        <dbReference type="EMBL" id="MXY94277.1"/>
    </source>
</evidence>
<organism evidence="1">
    <name type="scientific">Caldilineaceae bacterium SB0664_bin_27</name>
    <dbReference type="NCBI Taxonomy" id="2605260"/>
    <lineage>
        <taxon>Bacteria</taxon>
        <taxon>Bacillati</taxon>
        <taxon>Chloroflexota</taxon>
        <taxon>Caldilineae</taxon>
        <taxon>Caldilineales</taxon>
        <taxon>Caldilineaceae</taxon>
    </lineage>
</organism>
<accession>A0A6B0YUJ1</accession>
<reference evidence="1" key="1">
    <citation type="submission" date="2019-09" db="EMBL/GenBank/DDBJ databases">
        <title>Characterisation of the sponge microbiome using genome-centric metagenomics.</title>
        <authorList>
            <person name="Engelberts J.P."/>
            <person name="Robbins S.J."/>
            <person name="De Goeij J.M."/>
            <person name="Aranda M."/>
            <person name="Bell S.C."/>
            <person name="Webster N.S."/>
        </authorList>
    </citation>
    <scope>NUCLEOTIDE SEQUENCE</scope>
    <source>
        <strain evidence="1">SB0664_bin_27</strain>
    </source>
</reference>
<comment type="caution">
    <text evidence="1">The sequence shown here is derived from an EMBL/GenBank/DDBJ whole genome shotgun (WGS) entry which is preliminary data.</text>
</comment>
<protein>
    <submittedName>
        <fullName evidence="1">Uncharacterized protein</fullName>
    </submittedName>
</protein>
<sequence length="288" mass="31311">MPVDNPSPLSAKKRRLIFSLIISLALLSACFGPDLPGAPQMPRLPSPRSLPGVDELLDQLPGFDLDLLRELDLPDLSDIADLPQLVDLPSLDVSDNAIAFTGPTEMRIEIGDFIRGTDIQLAGIVDGRAEFLFSGLRAERIAGDSLDFDGPWPNIGGVDYLLRLRVYRVTEEYVRAAGVHRLVIEGILPIHQPAMALQENVLKMTYTGSVGTGDLLKGTTFGYVGKAEQGAEISGIPAGDFPFRKSGDSLRWQGMLRPDLPSRFDLRIVHFGENSVQVAGIVSLQLPD</sequence>
<name>A0A6B0YUJ1_9CHLR</name>
<gene>
    <name evidence="1" type="ORF">F4Y42_12610</name>
</gene>
<dbReference type="EMBL" id="VXRG01000105">
    <property type="protein sequence ID" value="MXY94277.1"/>
    <property type="molecule type" value="Genomic_DNA"/>
</dbReference>
<dbReference type="AlphaFoldDB" id="A0A6B0YUJ1"/>
<proteinExistence type="predicted"/>